<feature type="binding site" evidence="10">
    <location>
        <position position="114"/>
    </location>
    <ligand>
        <name>Mg(2+)</name>
        <dbReference type="ChEBI" id="CHEBI:18420"/>
        <note>catalytic</note>
    </ligand>
</feature>
<feature type="active site" description="Proton acceptor" evidence="10">
    <location>
        <position position="138"/>
    </location>
</feature>
<dbReference type="GO" id="GO:0030388">
    <property type="term" value="P:fructose 1,6-bisphosphate metabolic process"/>
    <property type="evidence" value="ECO:0007669"/>
    <property type="project" value="TreeGrafter"/>
</dbReference>
<dbReference type="PANTHER" id="PTHR13697:SF52">
    <property type="entry name" value="ATP-DEPENDENT 6-PHOSPHOFRUCTOKINASE 3"/>
    <property type="match status" value="1"/>
</dbReference>
<proteinExistence type="inferred from homology"/>
<dbReference type="InterPro" id="IPR015912">
    <property type="entry name" value="Phosphofructokinase_CS"/>
</dbReference>
<dbReference type="NCBIfam" id="NF002872">
    <property type="entry name" value="PRK03202.1"/>
    <property type="match status" value="1"/>
</dbReference>
<dbReference type="HAMAP" id="MF_01976">
    <property type="entry name" value="Phosphofructokinase_III"/>
    <property type="match status" value="1"/>
</dbReference>
<feature type="site" description="Important for substrate specificity; cannot use PPi as phosphoryl donor" evidence="10">
    <location>
        <position position="115"/>
    </location>
</feature>
<dbReference type="Pfam" id="PF00365">
    <property type="entry name" value="PFK"/>
    <property type="match status" value="1"/>
</dbReference>
<dbReference type="EC" id="2.7.1.11" evidence="10"/>
<dbReference type="GO" id="GO:0061621">
    <property type="term" value="P:canonical glycolysis"/>
    <property type="evidence" value="ECO:0007669"/>
    <property type="project" value="TreeGrafter"/>
</dbReference>
<comment type="subunit">
    <text evidence="10">Homodimer or homotetramer.</text>
</comment>
<dbReference type="PRINTS" id="PR00476">
    <property type="entry name" value="PHFRCTKINASE"/>
</dbReference>
<dbReference type="GO" id="GO:0006002">
    <property type="term" value="P:fructose 6-phosphate metabolic process"/>
    <property type="evidence" value="ECO:0007669"/>
    <property type="project" value="InterPro"/>
</dbReference>
<dbReference type="InterPro" id="IPR000023">
    <property type="entry name" value="Phosphofructokinase_dom"/>
</dbReference>
<feature type="binding site" description="in other chain" evidence="10">
    <location>
        <position position="233"/>
    </location>
    <ligand>
        <name>substrate</name>
        <note>ligand shared between dimeric partners</note>
    </ligand>
</feature>
<dbReference type="EMBL" id="JACPUR010000021">
    <property type="protein sequence ID" value="MBI3127948.1"/>
    <property type="molecule type" value="Genomic_DNA"/>
</dbReference>
<feature type="binding site" description="in other chain" evidence="10">
    <location>
        <begin position="136"/>
        <end position="138"/>
    </location>
    <ligand>
        <name>substrate</name>
        <note>ligand shared between dimeric partners</note>
    </ligand>
</feature>
<dbReference type="Proteomes" id="UP000782312">
    <property type="component" value="Unassembled WGS sequence"/>
</dbReference>
<sequence length="361" mass="38092">MRHLGILTGGGDCPGLNAVIRGAVLTAAREGVRMTGIRNAFGGLLHKSYVQLEPETVEDLLQRGGTFLGSSNRDNPFAYPMNIDGQQRVVDVSDTILSNFRELGLDGLIAVGGDGTLAITHGLSQKGLPAICVPKTIDNDLLATDVTFGFDTAVGTATEAIDRIRTTAESHGRLMVVEVMGRNAGWIALFCGLSGGADVILLPEIPFSMEAVAAKIREDRAEGKNFSIIVVAEGAHLKGQDVVVKAMVNDPTEPRRLGGIGNLVGKTLEEITGIETRVTVLGHIQRGGTPSTYDRNLSTRFGVHAALNAMAGNFGHLVALRHGAIALVPLGEAAKGQRLVPLDSDFLRVGRSVGISFGDEE</sequence>
<comment type="catalytic activity">
    <reaction evidence="10">
        <text>beta-D-fructose 6-phosphate + ATP = beta-D-fructose 1,6-bisphosphate + ADP + H(+)</text>
        <dbReference type="Rhea" id="RHEA:16109"/>
        <dbReference type="ChEBI" id="CHEBI:15378"/>
        <dbReference type="ChEBI" id="CHEBI:30616"/>
        <dbReference type="ChEBI" id="CHEBI:32966"/>
        <dbReference type="ChEBI" id="CHEBI:57634"/>
        <dbReference type="ChEBI" id="CHEBI:456216"/>
        <dbReference type="EC" id="2.7.1.11"/>
    </reaction>
</comment>
<feature type="binding site" evidence="10">
    <location>
        <position position="173"/>
    </location>
    <ligand>
        <name>substrate</name>
        <note>ligand shared between dimeric partners</note>
    </ligand>
</feature>
<dbReference type="PROSITE" id="PS00433">
    <property type="entry name" value="PHOSPHOFRUCTOKINASE"/>
    <property type="match status" value="1"/>
</dbReference>
<comment type="pathway">
    <text evidence="3 10">Carbohydrate degradation; glycolysis; D-glyceraldehyde 3-phosphate and glycerone phosphate from D-glucose: step 3/4.</text>
</comment>
<keyword evidence="5 10" id="KW-0808">Transferase</keyword>
<evidence type="ECO:0000256" key="10">
    <source>
        <dbReference type="HAMAP-Rule" id="MF_01976"/>
    </source>
</evidence>
<keyword evidence="6 10" id="KW-0479">Metal-binding</keyword>
<comment type="caution">
    <text evidence="12">The sequence shown here is derived from an EMBL/GenBank/DDBJ whole genome shotgun (WGS) entry which is preliminary data.</text>
</comment>
<dbReference type="GO" id="GO:0003872">
    <property type="term" value="F:6-phosphofructokinase activity"/>
    <property type="evidence" value="ECO:0007669"/>
    <property type="project" value="UniProtKB-UniRule"/>
</dbReference>
<reference evidence="12" key="1">
    <citation type="submission" date="2020-07" db="EMBL/GenBank/DDBJ databases">
        <title>Huge and variable diversity of episymbiotic CPR bacteria and DPANN archaea in groundwater ecosystems.</title>
        <authorList>
            <person name="He C.Y."/>
            <person name="Keren R."/>
            <person name="Whittaker M."/>
            <person name="Farag I.F."/>
            <person name="Doudna J."/>
            <person name="Cate J.H.D."/>
            <person name="Banfield J.F."/>
        </authorList>
    </citation>
    <scope>NUCLEOTIDE SEQUENCE</scope>
    <source>
        <strain evidence="12">NC_groundwater_763_Ag_S-0.2um_68_21</strain>
    </source>
</reference>
<feature type="binding site" evidence="10">
    <location>
        <begin position="113"/>
        <end position="116"/>
    </location>
    <ligand>
        <name>ATP</name>
        <dbReference type="ChEBI" id="CHEBI:30616"/>
    </ligand>
</feature>
<feature type="binding site" description="in other chain" evidence="10">
    <location>
        <begin position="180"/>
        <end position="182"/>
    </location>
    <ligand>
        <name>substrate</name>
        <note>ligand shared between dimeric partners</note>
    </ligand>
</feature>
<dbReference type="GO" id="GO:0047334">
    <property type="term" value="F:diphosphate-fructose-6-phosphate 1-phosphotransferase activity"/>
    <property type="evidence" value="ECO:0007669"/>
    <property type="project" value="InterPro"/>
</dbReference>
<dbReference type="GO" id="GO:0016208">
    <property type="term" value="F:AMP binding"/>
    <property type="evidence" value="ECO:0007669"/>
    <property type="project" value="TreeGrafter"/>
</dbReference>
<comment type="cofactor">
    <cofactor evidence="1 10">
        <name>Mg(2+)</name>
        <dbReference type="ChEBI" id="CHEBI:18420"/>
    </cofactor>
</comment>
<evidence type="ECO:0000256" key="4">
    <source>
        <dbReference type="ARBA" id="ARBA00022490"/>
    </source>
</evidence>
<dbReference type="PANTHER" id="PTHR13697">
    <property type="entry name" value="PHOSPHOFRUCTOKINASE"/>
    <property type="match status" value="1"/>
</dbReference>
<evidence type="ECO:0000313" key="12">
    <source>
        <dbReference type="EMBL" id="MBI3127948.1"/>
    </source>
</evidence>
<organism evidence="12 13">
    <name type="scientific">Tectimicrobiota bacterium</name>
    <dbReference type="NCBI Taxonomy" id="2528274"/>
    <lineage>
        <taxon>Bacteria</taxon>
        <taxon>Pseudomonadati</taxon>
        <taxon>Nitrospinota/Tectimicrobiota group</taxon>
        <taxon>Candidatus Tectimicrobiota</taxon>
    </lineage>
</organism>
<comment type="function">
    <text evidence="10">Catalyzes the phosphorylation of D-fructose 6-phosphate to fructose 1,6-bisphosphate by ATP, the first committing step of glycolysis.</text>
</comment>
<feature type="binding site" evidence="10">
    <location>
        <begin position="73"/>
        <end position="74"/>
    </location>
    <ligand>
        <name>ATP</name>
        <dbReference type="ChEBI" id="CHEBI:30616"/>
    </ligand>
</feature>
<dbReference type="GO" id="GO:0048029">
    <property type="term" value="F:monosaccharide binding"/>
    <property type="evidence" value="ECO:0007669"/>
    <property type="project" value="TreeGrafter"/>
</dbReference>
<feature type="binding site" evidence="10">
    <location>
        <position position="277"/>
    </location>
    <ligand>
        <name>substrate</name>
        <note>ligand shared between dimeric partners</note>
    </ligand>
</feature>
<dbReference type="InterPro" id="IPR022953">
    <property type="entry name" value="ATP_PFK"/>
</dbReference>
<gene>
    <name evidence="10" type="primary">pfkA</name>
    <name evidence="12" type="ORF">HYZ11_10115</name>
</gene>
<dbReference type="Gene3D" id="3.40.50.460">
    <property type="entry name" value="Phosphofructokinase domain"/>
    <property type="match status" value="1"/>
</dbReference>
<keyword evidence="10" id="KW-0067">ATP-binding</keyword>
<dbReference type="PIRSF" id="PIRSF000532">
    <property type="entry name" value="ATP_PFK_prok"/>
    <property type="match status" value="1"/>
</dbReference>
<evidence type="ECO:0000256" key="1">
    <source>
        <dbReference type="ARBA" id="ARBA00001946"/>
    </source>
</evidence>
<dbReference type="GO" id="GO:0005945">
    <property type="term" value="C:6-phosphofructokinase complex"/>
    <property type="evidence" value="ECO:0007669"/>
    <property type="project" value="TreeGrafter"/>
</dbReference>
<feature type="domain" description="Phosphofructokinase" evidence="11">
    <location>
        <begin position="4"/>
        <end position="306"/>
    </location>
</feature>
<evidence type="ECO:0000256" key="8">
    <source>
        <dbReference type="ARBA" id="ARBA00022842"/>
    </source>
</evidence>
<comment type="similarity">
    <text evidence="10">Belongs to the phosphofructokinase type A (PFKA) family. Mixed-substrate PFK group III subfamily.</text>
</comment>
<keyword evidence="10" id="KW-0547">Nucleotide-binding</keyword>
<evidence type="ECO:0000256" key="2">
    <source>
        <dbReference type="ARBA" id="ARBA00004496"/>
    </source>
</evidence>
<protein>
    <recommendedName>
        <fullName evidence="10">ATP-dependent 6-phosphofructokinase</fullName>
        <shortName evidence="10">ATP-PFK</shortName>
        <shortName evidence="10">Phosphofructokinase</shortName>
        <ecNumber evidence="10">2.7.1.11</ecNumber>
    </recommendedName>
    <alternativeName>
        <fullName evidence="10">Phosphohexokinase</fullName>
    </alternativeName>
</protein>
<evidence type="ECO:0000259" key="11">
    <source>
        <dbReference type="Pfam" id="PF00365"/>
    </source>
</evidence>
<dbReference type="InterPro" id="IPR012829">
    <property type="entry name" value="Phosphofructokinase_III"/>
</dbReference>
<feature type="binding site" description="in other chain" evidence="10">
    <location>
        <begin position="283"/>
        <end position="286"/>
    </location>
    <ligand>
        <name>substrate</name>
        <note>ligand shared between dimeric partners</note>
    </ligand>
</feature>
<dbReference type="GO" id="GO:0042802">
    <property type="term" value="F:identical protein binding"/>
    <property type="evidence" value="ECO:0007669"/>
    <property type="project" value="TreeGrafter"/>
</dbReference>
<comment type="caution">
    <text evidence="10">Lacks conserved residue(s) required for the propagation of feature annotation.</text>
</comment>
<dbReference type="InterPro" id="IPR012003">
    <property type="entry name" value="ATP_PFK_prok-type"/>
</dbReference>
<name>A0A932MNN3_UNCTE</name>
<evidence type="ECO:0000256" key="5">
    <source>
        <dbReference type="ARBA" id="ARBA00022679"/>
    </source>
</evidence>
<keyword evidence="9 10" id="KW-0324">Glycolysis</keyword>
<dbReference type="Gene3D" id="3.40.50.450">
    <property type="match status" value="1"/>
</dbReference>
<dbReference type="GO" id="GO:0005524">
    <property type="term" value="F:ATP binding"/>
    <property type="evidence" value="ECO:0007669"/>
    <property type="project" value="UniProtKB-KW"/>
</dbReference>
<dbReference type="AlphaFoldDB" id="A0A932MNN3"/>
<keyword evidence="8 10" id="KW-0460">Magnesium</keyword>
<dbReference type="SUPFAM" id="SSF53784">
    <property type="entry name" value="Phosphofructokinase"/>
    <property type="match status" value="1"/>
</dbReference>
<evidence type="ECO:0000256" key="9">
    <source>
        <dbReference type="ARBA" id="ARBA00023152"/>
    </source>
</evidence>
<dbReference type="GO" id="GO:0046872">
    <property type="term" value="F:metal ion binding"/>
    <property type="evidence" value="ECO:0007669"/>
    <property type="project" value="UniProtKB-KW"/>
</dbReference>
<evidence type="ECO:0000256" key="6">
    <source>
        <dbReference type="ARBA" id="ARBA00022723"/>
    </source>
</evidence>
<dbReference type="InterPro" id="IPR035966">
    <property type="entry name" value="PKF_sf"/>
</dbReference>
<keyword evidence="4 10" id="KW-0963">Cytoplasm</keyword>
<keyword evidence="7 10" id="KW-0418">Kinase</keyword>
<feature type="binding site" evidence="10">
    <location>
        <position position="11"/>
    </location>
    <ligand>
        <name>ATP</name>
        <dbReference type="ChEBI" id="CHEBI:30616"/>
    </ligand>
</feature>
<dbReference type="FunFam" id="3.40.50.460:FF:000002">
    <property type="entry name" value="ATP-dependent 6-phosphofructokinase"/>
    <property type="match status" value="1"/>
</dbReference>
<accession>A0A932MNN3</accession>
<evidence type="ECO:0000256" key="7">
    <source>
        <dbReference type="ARBA" id="ARBA00022777"/>
    </source>
</evidence>
<dbReference type="GO" id="GO:0070095">
    <property type="term" value="F:fructose-6-phosphate binding"/>
    <property type="evidence" value="ECO:0007669"/>
    <property type="project" value="TreeGrafter"/>
</dbReference>
<evidence type="ECO:0000256" key="3">
    <source>
        <dbReference type="ARBA" id="ARBA00004679"/>
    </source>
</evidence>
<evidence type="ECO:0000313" key="13">
    <source>
        <dbReference type="Proteomes" id="UP000782312"/>
    </source>
</evidence>
<comment type="subcellular location">
    <subcellularLocation>
        <location evidence="2 10">Cytoplasm</location>
    </subcellularLocation>
</comment>